<evidence type="ECO:0000313" key="8">
    <source>
        <dbReference type="Proteomes" id="UP001600064"/>
    </source>
</evidence>
<feature type="compositionally biased region" description="Low complexity" evidence="5">
    <location>
        <begin position="73"/>
        <end position="83"/>
    </location>
</feature>
<dbReference type="RefSeq" id="XP_070868536.1">
    <property type="nucleotide sequence ID" value="XM_071008216.1"/>
</dbReference>
<evidence type="ECO:0000256" key="5">
    <source>
        <dbReference type="SAM" id="MobiDB-lite"/>
    </source>
</evidence>
<dbReference type="SUPFAM" id="SSF47095">
    <property type="entry name" value="HMG-box"/>
    <property type="match status" value="2"/>
</dbReference>
<name>A0ABR4DHH3_9PEZI</name>
<dbReference type="EMBL" id="JAZGUE010000002">
    <property type="protein sequence ID" value="KAL2269812.1"/>
    <property type="molecule type" value="Genomic_DNA"/>
</dbReference>
<reference evidence="7 8" key="1">
    <citation type="journal article" date="2024" name="Commun. Biol.">
        <title>Comparative genomic analysis of thermophilic fungi reveals convergent evolutionary adaptations and gene losses.</title>
        <authorList>
            <person name="Steindorff A.S."/>
            <person name="Aguilar-Pontes M.V."/>
            <person name="Robinson A.J."/>
            <person name="Andreopoulos B."/>
            <person name="LaButti K."/>
            <person name="Kuo A."/>
            <person name="Mondo S."/>
            <person name="Riley R."/>
            <person name="Otillar R."/>
            <person name="Haridas S."/>
            <person name="Lipzen A."/>
            <person name="Grimwood J."/>
            <person name="Schmutz J."/>
            <person name="Clum A."/>
            <person name="Reid I.D."/>
            <person name="Moisan M.C."/>
            <person name="Butler G."/>
            <person name="Nguyen T.T.M."/>
            <person name="Dewar K."/>
            <person name="Conant G."/>
            <person name="Drula E."/>
            <person name="Henrissat B."/>
            <person name="Hansel C."/>
            <person name="Singer S."/>
            <person name="Hutchinson M.I."/>
            <person name="de Vries R.P."/>
            <person name="Natvig D.O."/>
            <person name="Powell A.J."/>
            <person name="Tsang A."/>
            <person name="Grigoriev I.V."/>
        </authorList>
    </citation>
    <scope>NUCLEOTIDE SEQUENCE [LARGE SCALE GENOMIC DNA]</scope>
    <source>
        <strain evidence="7 8">ATCC 22073</strain>
    </source>
</reference>
<organism evidence="7 8">
    <name type="scientific">Remersonia thermophila</name>
    <dbReference type="NCBI Taxonomy" id="72144"/>
    <lineage>
        <taxon>Eukaryota</taxon>
        <taxon>Fungi</taxon>
        <taxon>Dikarya</taxon>
        <taxon>Ascomycota</taxon>
        <taxon>Pezizomycotina</taxon>
        <taxon>Sordariomycetes</taxon>
        <taxon>Sordariomycetidae</taxon>
        <taxon>Sordariales</taxon>
        <taxon>Sordariales incertae sedis</taxon>
        <taxon>Remersonia</taxon>
    </lineage>
</organism>
<proteinExistence type="predicted"/>
<evidence type="ECO:0000256" key="3">
    <source>
        <dbReference type="ARBA" id="ARBA00023242"/>
    </source>
</evidence>
<keyword evidence="8" id="KW-1185">Reference proteome</keyword>
<dbReference type="Pfam" id="PF00505">
    <property type="entry name" value="HMG_box"/>
    <property type="match status" value="1"/>
</dbReference>
<evidence type="ECO:0000256" key="2">
    <source>
        <dbReference type="ARBA" id="ARBA00023125"/>
    </source>
</evidence>
<sequence>MLLTVASRSAARHVAMPNAHRLISRLALSPAPATRVVPAGFRAVVAAFSRTYAATAKAATKKATGTKKATAAAASAKTTAKKSAATKKKTAAGTKKAAAKKAAKPKKTAAKPKAAKKPGRKPKKPLSERQVALLQKKKIAELKKVALLKSPVTKLPESTFTVFFTEKKDQYFPKDQKPNAIEALGKARSDFKTLSAAEIERLEAKVKTNRAANEAAHKKWLASLEPQEIYDAQRARMELSRKGVSLNSRKLPALDDDRIPKQPLVAWLRWLQANYEQFRGIQPTTERVRKAGAIWRELSPEDRKPFEDSYQEDLAAYLKEMESLRKHPHRPSPSP</sequence>
<dbReference type="Gene3D" id="1.10.30.10">
    <property type="entry name" value="High mobility group box domain"/>
    <property type="match status" value="2"/>
</dbReference>
<dbReference type="GeneID" id="98122860"/>
<evidence type="ECO:0000256" key="1">
    <source>
        <dbReference type="ARBA" id="ARBA00004123"/>
    </source>
</evidence>
<dbReference type="InterPro" id="IPR036910">
    <property type="entry name" value="HMG_box_dom_sf"/>
</dbReference>
<dbReference type="PANTHER" id="PTHR48112">
    <property type="entry name" value="HIGH MOBILITY GROUP PROTEIN DSP1"/>
    <property type="match status" value="1"/>
</dbReference>
<evidence type="ECO:0000313" key="7">
    <source>
        <dbReference type="EMBL" id="KAL2269812.1"/>
    </source>
</evidence>
<comment type="caution">
    <text evidence="7">The sequence shown here is derived from an EMBL/GenBank/DDBJ whole genome shotgun (WGS) entry which is preliminary data.</text>
</comment>
<protein>
    <recommendedName>
        <fullName evidence="6">HMG box domain-containing protein</fullName>
    </recommendedName>
</protein>
<feature type="DNA-binding region" description="HMG box" evidence="4">
    <location>
        <begin position="260"/>
        <end position="325"/>
    </location>
</feature>
<evidence type="ECO:0000259" key="6">
    <source>
        <dbReference type="PROSITE" id="PS50118"/>
    </source>
</evidence>
<feature type="compositionally biased region" description="Basic residues" evidence="5">
    <location>
        <begin position="97"/>
        <end position="124"/>
    </location>
</feature>
<dbReference type="InterPro" id="IPR050342">
    <property type="entry name" value="HMGB"/>
</dbReference>
<accession>A0ABR4DHH3</accession>
<dbReference type="Proteomes" id="UP001600064">
    <property type="component" value="Unassembled WGS sequence"/>
</dbReference>
<dbReference type="PANTHER" id="PTHR48112:SF32">
    <property type="entry name" value="HIGH MOBILITY GROUP PROTEIN B3"/>
    <property type="match status" value="1"/>
</dbReference>
<keyword evidence="2 4" id="KW-0238">DNA-binding</keyword>
<dbReference type="PROSITE" id="PS50118">
    <property type="entry name" value="HMG_BOX_2"/>
    <property type="match status" value="1"/>
</dbReference>
<feature type="region of interest" description="Disordered" evidence="5">
    <location>
        <begin position="73"/>
        <end position="128"/>
    </location>
</feature>
<gene>
    <name evidence="7" type="ORF">VTJ83DRAFT_1996</name>
</gene>
<feature type="domain" description="HMG box" evidence="6">
    <location>
        <begin position="260"/>
        <end position="325"/>
    </location>
</feature>
<dbReference type="SMART" id="SM00398">
    <property type="entry name" value="HMG"/>
    <property type="match status" value="2"/>
</dbReference>
<dbReference type="InterPro" id="IPR009071">
    <property type="entry name" value="HMG_box_dom"/>
</dbReference>
<keyword evidence="3 4" id="KW-0539">Nucleus</keyword>
<comment type="subcellular location">
    <subcellularLocation>
        <location evidence="1">Nucleus</location>
    </subcellularLocation>
</comment>
<evidence type="ECO:0000256" key="4">
    <source>
        <dbReference type="PROSITE-ProRule" id="PRU00267"/>
    </source>
</evidence>